<dbReference type="AlphaFoldDB" id="A0AAP7BVJ2"/>
<comment type="caution">
    <text evidence="2">The sequence shown here is derived from an EMBL/GenBank/DDBJ whole genome shotgun (WGS) entry which is preliminary data.</text>
</comment>
<organism evidence="2 3">
    <name type="scientific">Clostridium perfringens</name>
    <dbReference type="NCBI Taxonomy" id="1502"/>
    <lineage>
        <taxon>Bacteria</taxon>
        <taxon>Bacillati</taxon>
        <taxon>Bacillota</taxon>
        <taxon>Clostridia</taxon>
        <taxon>Eubacteriales</taxon>
        <taxon>Clostridiaceae</taxon>
        <taxon>Clostridium</taxon>
    </lineage>
</organism>
<evidence type="ECO:0000313" key="2">
    <source>
        <dbReference type="EMBL" id="NGU30051.1"/>
    </source>
</evidence>
<dbReference type="EMBL" id="JAALLZ010000002">
    <property type="protein sequence ID" value="NGU30051.1"/>
    <property type="molecule type" value="Genomic_DNA"/>
</dbReference>
<keyword evidence="1" id="KW-1133">Transmembrane helix</keyword>
<dbReference type="Proteomes" id="UP000481454">
    <property type="component" value="Unassembled WGS sequence"/>
</dbReference>
<evidence type="ECO:0000256" key="1">
    <source>
        <dbReference type="SAM" id="Phobius"/>
    </source>
</evidence>
<name>A0AAP7BVJ2_CLOPF</name>
<feature type="transmembrane region" description="Helical" evidence="1">
    <location>
        <begin position="6"/>
        <end position="26"/>
    </location>
</feature>
<proteinExistence type="predicted"/>
<dbReference type="RefSeq" id="WP_003459883.1">
    <property type="nucleotide sequence ID" value="NZ_CATNWT010000001.1"/>
</dbReference>
<accession>A0AAP7BVJ2</accession>
<reference evidence="2 3" key="1">
    <citation type="submission" date="2020-02" db="EMBL/GenBank/DDBJ databases">
        <title>Genomic Insights into the Phylogeny and Genetic Plasticity of the Human and Animal Enteric Pathogen Clostridium perfringens.</title>
        <authorList>
            <person name="Feng Y."/>
            <person name="Hu Y."/>
        </authorList>
    </citation>
    <scope>NUCLEOTIDE SEQUENCE [LARGE SCALE GENOMIC DNA]</scope>
    <source>
        <strain evidence="2 3">CP-40</strain>
    </source>
</reference>
<sequence length="239" mass="27366">MKKNKIIIIPTSAILIIIFCITIYNIKNPVIKGLYGNREIIKYNGQTAKIDSFFSDSTEAEYLGRTEDKDFEVYAYKNGSNYNLFTLFGSDNTNTYKTPNFSIPKDGEVTKVFLDPNTREINNKVIKNQSDIEMFKKLASYKNSEDVYHINNIYTEGTEIYFAYDNCPVATSDNLVGYIAYIDHNWILVSPENYYGSSNNTLYSNEADLIGSKITDSKLIKWLNDNETEVAPPSYKEKL</sequence>
<protein>
    <submittedName>
        <fullName evidence="2">Uncharacterized protein</fullName>
    </submittedName>
</protein>
<evidence type="ECO:0000313" key="3">
    <source>
        <dbReference type="Proteomes" id="UP000481454"/>
    </source>
</evidence>
<gene>
    <name evidence="2" type="ORF">G6Z34_07990</name>
</gene>
<keyword evidence="1" id="KW-0812">Transmembrane</keyword>
<keyword evidence="1" id="KW-0472">Membrane</keyword>